<dbReference type="EMBL" id="LVVM01004354">
    <property type="protein sequence ID" value="OJA13115.1"/>
    <property type="molecule type" value="Genomic_DNA"/>
</dbReference>
<keyword evidence="1" id="KW-0413">Isomerase</keyword>
<dbReference type="PANTHER" id="PTHR11142:SF5">
    <property type="entry name" value="TRNA PSEUDOURIDINE(38_39) SYNTHASE"/>
    <property type="match status" value="1"/>
</dbReference>
<dbReference type="Proteomes" id="UP000183567">
    <property type="component" value="Unassembled WGS sequence"/>
</dbReference>
<dbReference type="GO" id="GO:0031119">
    <property type="term" value="P:tRNA pseudouridine synthesis"/>
    <property type="evidence" value="ECO:0007669"/>
    <property type="project" value="TreeGrafter"/>
</dbReference>
<dbReference type="InterPro" id="IPR001406">
    <property type="entry name" value="PsdUridine_synth_TruA"/>
</dbReference>
<sequence length="331" mass="37281">MRNHTLIRRHPCRLNYGSGHLTLTYVDKLITSCFATVIIDIAAVWKIQIHLPFSTVQNTPPRHDTKLRILVKGRPHRASQTAPSRARDKNNHNDDDNQTPKEHPLLNVKTIPFCIPSGYSGWEYNELTCRNGPTPLPTVEDVLFKAFVEAMLVDERGGLDGCGWEKCGRTDREVSAAGQAVSLAQSQATPSSSFAPEREETDTLDDLVTYVIEDTPQNISAPSQSSLRRELCYVSMLNRLLPPTIRVLAWSPISPDFSARFNCKHWHYKYFFTSHGLDLSLMQSAAARFIGELSVTCISPVDGDGENRIYVCDLMESAFLYHQVRHVFFSS</sequence>
<evidence type="ECO:0000256" key="2">
    <source>
        <dbReference type="SAM" id="MobiDB-lite"/>
    </source>
</evidence>
<dbReference type="OrthoDB" id="25767at2759"/>
<gene>
    <name evidence="3" type="ORF">AZE42_08652</name>
</gene>
<dbReference type="GO" id="GO:0003723">
    <property type="term" value="F:RNA binding"/>
    <property type="evidence" value="ECO:0007669"/>
    <property type="project" value="InterPro"/>
</dbReference>
<dbReference type="SUPFAM" id="SSF55120">
    <property type="entry name" value="Pseudouridine synthase"/>
    <property type="match status" value="1"/>
</dbReference>
<dbReference type="InterPro" id="IPR020094">
    <property type="entry name" value="TruA/RsuA/RluB/E/F_N"/>
</dbReference>
<dbReference type="Gene3D" id="3.30.70.580">
    <property type="entry name" value="Pseudouridine synthase I, catalytic domain, N-terminal subdomain"/>
    <property type="match status" value="1"/>
</dbReference>
<evidence type="ECO:0000313" key="4">
    <source>
        <dbReference type="Proteomes" id="UP000183567"/>
    </source>
</evidence>
<dbReference type="GO" id="GO:1990481">
    <property type="term" value="P:mRNA pseudouridine synthesis"/>
    <property type="evidence" value="ECO:0007669"/>
    <property type="project" value="TreeGrafter"/>
</dbReference>
<keyword evidence="4" id="KW-1185">Reference proteome</keyword>
<dbReference type="PANTHER" id="PTHR11142">
    <property type="entry name" value="PSEUDOURIDYLATE SYNTHASE"/>
    <property type="match status" value="1"/>
</dbReference>
<name>A0A1J8PZE2_9AGAM</name>
<feature type="region of interest" description="Disordered" evidence="2">
    <location>
        <begin position="67"/>
        <end position="103"/>
    </location>
</feature>
<protein>
    <submittedName>
        <fullName evidence="3">Uncharacterized protein</fullName>
    </submittedName>
</protein>
<organism evidence="3 4">
    <name type="scientific">Rhizopogon vesiculosus</name>
    <dbReference type="NCBI Taxonomy" id="180088"/>
    <lineage>
        <taxon>Eukaryota</taxon>
        <taxon>Fungi</taxon>
        <taxon>Dikarya</taxon>
        <taxon>Basidiomycota</taxon>
        <taxon>Agaricomycotina</taxon>
        <taxon>Agaricomycetes</taxon>
        <taxon>Agaricomycetidae</taxon>
        <taxon>Boletales</taxon>
        <taxon>Suillineae</taxon>
        <taxon>Rhizopogonaceae</taxon>
        <taxon>Rhizopogon</taxon>
    </lineage>
</organism>
<dbReference type="AlphaFoldDB" id="A0A1J8PZE2"/>
<proteinExistence type="predicted"/>
<accession>A0A1J8PZE2</accession>
<dbReference type="GO" id="GO:0009982">
    <property type="term" value="F:pseudouridine synthase activity"/>
    <property type="evidence" value="ECO:0007669"/>
    <property type="project" value="InterPro"/>
</dbReference>
<evidence type="ECO:0000313" key="3">
    <source>
        <dbReference type="EMBL" id="OJA13115.1"/>
    </source>
</evidence>
<dbReference type="GO" id="GO:0005634">
    <property type="term" value="C:nucleus"/>
    <property type="evidence" value="ECO:0007669"/>
    <property type="project" value="TreeGrafter"/>
</dbReference>
<dbReference type="GO" id="GO:0005737">
    <property type="term" value="C:cytoplasm"/>
    <property type="evidence" value="ECO:0007669"/>
    <property type="project" value="TreeGrafter"/>
</dbReference>
<dbReference type="STRING" id="180088.A0A1J8PZE2"/>
<evidence type="ECO:0000256" key="1">
    <source>
        <dbReference type="ARBA" id="ARBA00023235"/>
    </source>
</evidence>
<feature type="compositionally biased region" description="Basic and acidic residues" evidence="2">
    <location>
        <begin position="85"/>
        <end position="103"/>
    </location>
</feature>
<dbReference type="InterPro" id="IPR020103">
    <property type="entry name" value="PsdUridine_synth_cat_dom_sf"/>
</dbReference>
<comment type="caution">
    <text evidence="3">The sequence shown here is derived from an EMBL/GenBank/DDBJ whole genome shotgun (WGS) entry which is preliminary data.</text>
</comment>
<reference evidence="3 4" key="1">
    <citation type="submission" date="2016-03" db="EMBL/GenBank/DDBJ databases">
        <title>Comparative genomics of the ectomycorrhizal sister species Rhizopogon vinicolor and Rhizopogon vesiculosus (Basidiomycota: Boletales) reveals a divergence of the mating type B locus.</title>
        <authorList>
            <person name="Mujic A.B."/>
            <person name="Kuo A."/>
            <person name="Tritt A."/>
            <person name="Lipzen A."/>
            <person name="Chen C."/>
            <person name="Johnson J."/>
            <person name="Sharma A."/>
            <person name="Barry K."/>
            <person name="Grigoriev I.V."/>
            <person name="Spatafora J.W."/>
        </authorList>
    </citation>
    <scope>NUCLEOTIDE SEQUENCE [LARGE SCALE GENOMIC DNA]</scope>
    <source>
        <strain evidence="3 4">AM-OR11-056</strain>
    </source>
</reference>